<comment type="caution">
    <text evidence="3">The sequence shown here is derived from an EMBL/GenBank/DDBJ whole genome shotgun (WGS) entry which is preliminary data.</text>
</comment>
<dbReference type="SUPFAM" id="SSF52540">
    <property type="entry name" value="P-loop containing nucleoside triphosphate hydrolases"/>
    <property type="match status" value="1"/>
</dbReference>
<reference evidence="3 4" key="1">
    <citation type="journal article" date="2016" name="Nat. Commun.">
        <title>Thousands of microbial genomes shed light on interconnected biogeochemical processes in an aquifer system.</title>
        <authorList>
            <person name="Anantharaman K."/>
            <person name="Brown C.T."/>
            <person name="Hug L.A."/>
            <person name="Sharon I."/>
            <person name="Castelle C.J."/>
            <person name="Probst A.J."/>
            <person name="Thomas B.C."/>
            <person name="Singh A."/>
            <person name="Wilkins M.J."/>
            <person name="Karaoz U."/>
            <person name="Brodie E.L."/>
            <person name="Williams K.H."/>
            <person name="Hubbard S.S."/>
            <person name="Banfield J.F."/>
        </authorList>
    </citation>
    <scope>NUCLEOTIDE SEQUENCE [LARGE SCALE GENOMIC DNA]</scope>
</reference>
<dbReference type="AlphaFoldDB" id="A0A1F4RGS5"/>
<accession>A0A1F4RGS5</accession>
<evidence type="ECO:0000313" key="3">
    <source>
        <dbReference type="EMBL" id="OGC07414.1"/>
    </source>
</evidence>
<dbReference type="InterPro" id="IPR041682">
    <property type="entry name" value="AAA_14"/>
</dbReference>
<evidence type="ECO:0000313" key="4">
    <source>
        <dbReference type="Proteomes" id="UP000176938"/>
    </source>
</evidence>
<name>A0A1F4RGS5_UNCSA</name>
<sequence>MIKRHLSRKIKEAAKKYPVISLVGPRQSGKTTLAKMTFPRQPYVSLEKPSELAFALEDPEGFLARYPRGAVIDEAQKAPELFSYIQAIVDEKQTAGRYVLTGSQNFNFLQRVTESLAGRTSIQKLLPFSLGELLSSPWNPTSLAATMFTGGYPRIYDKGIRPTDWLGNYVLTYLERDVRSIIKVGDLSVFQRFLKMCAFRSGKLLNLSALANDCGITHNTARAWLSVLEASFIVFTLTPHFKNFNKRLVKTPKLFFYDTGLLCYLLGIEDEKGLMMRPEAGAIFETFIISELLKNRANRGEQANLYFWQDKLGREVDCLIDKGKELVPVEIKTGRTISQEYFKNLNYWCDLAKCERKKSFVVYAGEQSQKRSQGTVLGWRDIVSL</sequence>
<feature type="domain" description="DUF4143" evidence="2">
    <location>
        <begin position="175"/>
        <end position="333"/>
    </location>
</feature>
<dbReference type="PANTHER" id="PTHR43566:SF2">
    <property type="entry name" value="DUF4143 DOMAIN-CONTAINING PROTEIN"/>
    <property type="match status" value="1"/>
</dbReference>
<dbReference type="Pfam" id="PF13173">
    <property type="entry name" value="AAA_14"/>
    <property type="match status" value="1"/>
</dbReference>
<protein>
    <submittedName>
        <fullName evidence="3">AAA family ATPase</fullName>
    </submittedName>
</protein>
<feature type="domain" description="AAA" evidence="1">
    <location>
        <begin position="18"/>
        <end position="134"/>
    </location>
</feature>
<dbReference type="InterPro" id="IPR025420">
    <property type="entry name" value="DUF4143"/>
</dbReference>
<dbReference type="EMBL" id="METP01000005">
    <property type="protein sequence ID" value="OGC07414.1"/>
    <property type="molecule type" value="Genomic_DNA"/>
</dbReference>
<dbReference type="Pfam" id="PF13635">
    <property type="entry name" value="DUF4143"/>
    <property type="match status" value="1"/>
</dbReference>
<organism evidence="3 4">
    <name type="scientific">candidate division WOR-1 bacterium RIFCSPLOWO2_02_FULL_46_20</name>
    <dbReference type="NCBI Taxonomy" id="1802567"/>
    <lineage>
        <taxon>Bacteria</taxon>
        <taxon>Bacillati</taxon>
        <taxon>Saganbacteria</taxon>
    </lineage>
</organism>
<evidence type="ECO:0000259" key="2">
    <source>
        <dbReference type="Pfam" id="PF13635"/>
    </source>
</evidence>
<gene>
    <name evidence="3" type="ORF">A3H38_00610</name>
</gene>
<evidence type="ECO:0000259" key="1">
    <source>
        <dbReference type="Pfam" id="PF13173"/>
    </source>
</evidence>
<proteinExistence type="predicted"/>
<dbReference type="PANTHER" id="PTHR43566">
    <property type="entry name" value="CONSERVED PROTEIN"/>
    <property type="match status" value="1"/>
</dbReference>
<dbReference type="Proteomes" id="UP000176938">
    <property type="component" value="Unassembled WGS sequence"/>
</dbReference>
<dbReference type="InterPro" id="IPR027417">
    <property type="entry name" value="P-loop_NTPase"/>
</dbReference>